<dbReference type="AlphaFoldDB" id="A0A9Q3JMD6"/>
<sequence>MVSSLPSQALNGTFLVIDSAKGEDLMLGFECINYFNPTIDWGQGLITFNPDHKDYLDNLNYFSNEFPSANKCAALVGDSRTQSFQASVHILACNSHQSLISSRDEVFKEIRDAEEYNSILSPHLFYGNVDLPPSSYHDSLDRFWNEEEEQE</sequence>
<comment type="caution">
    <text evidence="1">The sequence shown here is derived from an EMBL/GenBank/DDBJ whole genome shotgun (WGS) entry which is preliminary data.</text>
</comment>
<dbReference type="OrthoDB" id="2684341at2759"/>
<keyword evidence="2" id="KW-1185">Reference proteome</keyword>
<name>A0A9Q3JMD6_9BASI</name>
<dbReference type="Proteomes" id="UP000765509">
    <property type="component" value="Unassembled WGS sequence"/>
</dbReference>
<reference evidence="1" key="1">
    <citation type="submission" date="2021-03" db="EMBL/GenBank/DDBJ databases">
        <title>Draft genome sequence of rust myrtle Austropuccinia psidii MF-1, a brazilian biotype.</title>
        <authorList>
            <person name="Quecine M.C."/>
            <person name="Pachon D.M.R."/>
            <person name="Bonatelli M.L."/>
            <person name="Correr F.H."/>
            <person name="Franceschini L.M."/>
            <person name="Leite T.F."/>
            <person name="Margarido G.R.A."/>
            <person name="Almeida C.A."/>
            <person name="Ferrarezi J.A."/>
            <person name="Labate C.A."/>
        </authorList>
    </citation>
    <scope>NUCLEOTIDE SEQUENCE</scope>
    <source>
        <strain evidence="1">MF-1</strain>
    </source>
</reference>
<proteinExistence type="predicted"/>
<dbReference type="EMBL" id="AVOT02075735">
    <property type="protein sequence ID" value="MBW0564377.1"/>
    <property type="molecule type" value="Genomic_DNA"/>
</dbReference>
<organism evidence="1 2">
    <name type="scientific">Austropuccinia psidii MF-1</name>
    <dbReference type="NCBI Taxonomy" id="1389203"/>
    <lineage>
        <taxon>Eukaryota</taxon>
        <taxon>Fungi</taxon>
        <taxon>Dikarya</taxon>
        <taxon>Basidiomycota</taxon>
        <taxon>Pucciniomycotina</taxon>
        <taxon>Pucciniomycetes</taxon>
        <taxon>Pucciniales</taxon>
        <taxon>Sphaerophragmiaceae</taxon>
        <taxon>Austropuccinia</taxon>
    </lineage>
</organism>
<accession>A0A9Q3JMD6</accession>
<gene>
    <name evidence="1" type="ORF">O181_104092</name>
</gene>
<evidence type="ECO:0000313" key="2">
    <source>
        <dbReference type="Proteomes" id="UP000765509"/>
    </source>
</evidence>
<protein>
    <submittedName>
        <fullName evidence="1">Uncharacterized protein</fullName>
    </submittedName>
</protein>
<evidence type="ECO:0000313" key="1">
    <source>
        <dbReference type="EMBL" id="MBW0564377.1"/>
    </source>
</evidence>